<gene>
    <name evidence="1" type="ORF">GTP44_03695</name>
</gene>
<name>A0A6L8MF12_9BURK</name>
<dbReference type="RefSeq" id="WP_161018364.1">
    <property type="nucleotide sequence ID" value="NZ_WWCP01000002.1"/>
</dbReference>
<dbReference type="Proteomes" id="UP000474565">
    <property type="component" value="Unassembled WGS sequence"/>
</dbReference>
<dbReference type="Pfam" id="PF04393">
    <property type="entry name" value="DUF535"/>
    <property type="match status" value="1"/>
</dbReference>
<dbReference type="AlphaFoldDB" id="A0A6L8MF12"/>
<evidence type="ECO:0000313" key="1">
    <source>
        <dbReference type="EMBL" id="MYM81064.1"/>
    </source>
</evidence>
<dbReference type="GO" id="GO:0006974">
    <property type="term" value="P:DNA damage response"/>
    <property type="evidence" value="ECO:0007669"/>
    <property type="project" value="TreeGrafter"/>
</dbReference>
<evidence type="ECO:0000313" key="2">
    <source>
        <dbReference type="Proteomes" id="UP000474565"/>
    </source>
</evidence>
<accession>A0A6L8MF12</accession>
<organism evidence="1 2">
    <name type="scientific">Duganella lactea</name>
    <dbReference type="NCBI Taxonomy" id="2692173"/>
    <lineage>
        <taxon>Bacteria</taxon>
        <taxon>Pseudomonadati</taxon>
        <taxon>Pseudomonadota</taxon>
        <taxon>Betaproteobacteria</taxon>
        <taxon>Burkholderiales</taxon>
        <taxon>Oxalobacteraceae</taxon>
        <taxon>Telluria group</taxon>
        <taxon>Duganella</taxon>
    </lineage>
</organism>
<dbReference type="PANTHER" id="PTHR38785">
    <property type="entry name" value="HOMOLOG OF VIRK"/>
    <property type="match status" value="1"/>
</dbReference>
<comment type="caution">
    <text evidence="1">The sequence shown here is derived from an EMBL/GenBank/DDBJ whole genome shotgun (WGS) entry which is preliminary data.</text>
</comment>
<proteinExistence type="predicted"/>
<reference evidence="1 2" key="1">
    <citation type="submission" date="2019-12" db="EMBL/GenBank/DDBJ databases">
        <title>Novel species isolated from a subtropical stream in China.</title>
        <authorList>
            <person name="Lu H."/>
        </authorList>
    </citation>
    <scope>NUCLEOTIDE SEQUENCE [LARGE SCALE GENOMIC DNA]</scope>
    <source>
        <strain evidence="1 2">FT50W</strain>
    </source>
</reference>
<dbReference type="PANTHER" id="PTHR38785:SF1">
    <property type="entry name" value="HOMOLOG OF VIRK"/>
    <property type="match status" value="1"/>
</dbReference>
<protein>
    <submittedName>
        <fullName evidence="1">DUF535 domain-containing protein</fullName>
    </submittedName>
</protein>
<dbReference type="InterPro" id="IPR007488">
    <property type="entry name" value="DUF535"/>
</dbReference>
<dbReference type="EMBL" id="WWCP01000002">
    <property type="protein sequence ID" value="MYM81064.1"/>
    <property type="molecule type" value="Genomic_DNA"/>
</dbReference>
<sequence length="315" mass="35491">MDADWPTITVRSGAKDFIGLPKLRETIKLCMRAWLHRHATRDWLAVLNSQAWIRALVVARPRLVCKIYRPYLSNAFSPARRVTLLAGHYRFVQQLGLEKLILHAAYKPVDLASVTGKTGDAYRVVLRAVEPMEREGELVLQLLKEDTLVYSCAFTFFVEQQRMVLGIGCMQGPQCGVGLQLIREATRELHGLRPKHLMIRLLEALGAQLNCAALRLVGNNNRVVHRARQQGKVHADYDTFWQECGATARADGDFELICAPLSAPDFQALPSNKRSAARKRHEAVCNVTDMMIMKLLPDQTVAWQGPDKRRDKTGA</sequence>